<protein>
    <submittedName>
        <fullName evidence="2">Uncharacterized protein</fullName>
    </submittedName>
</protein>
<name>A0A4C1Y6Q1_EUMVA</name>
<feature type="region of interest" description="Disordered" evidence="1">
    <location>
        <begin position="68"/>
        <end position="92"/>
    </location>
</feature>
<sequence length="123" mass="14609">MRITFNLVARPAGPRGRAHKSRRFPSSGPGRFVRYCMTARLDRRYDITPLVFSAESLLPRRKTLRGICDRSEREDQGRRQDRHRDREQPEFEIKRFRRARSRLETIAAKFSFPHIQAGEKRLV</sequence>
<keyword evidence="3" id="KW-1185">Reference proteome</keyword>
<dbReference type="AlphaFoldDB" id="A0A4C1Y6Q1"/>
<evidence type="ECO:0000256" key="1">
    <source>
        <dbReference type="SAM" id="MobiDB-lite"/>
    </source>
</evidence>
<gene>
    <name evidence="2" type="ORF">EVAR_42043_1</name>
</gene>
<evidence type="ECO:0000313" key="2">
    <source>
        <dbReference type="EMBL" id="GBP71578.1"/>
    </source>
</evidence>
<comment type="caution">
    <text evidence="2">The sequence shown here is derived from an EMBL/GenBank/DDBJ whole genome shotgun (WGS) entry which is preliminary data.</text>
</comment>
<dbReference type="EMBL" id="BGZK01001113">
    <property type="protein sequence ID" value="GBP71578.1"/>
    <property type="molecule type" value="Genomic_DNA"/>
</dbReference>
<accession>A0A4C1Y6Q1</accession>
<organism evidence="2 3">
    <name type="scientific">Eumeta variegata</name>
    <name type="common">Bagworm moth</name>
    <name type="synonym">Eumeta japonica</name>
    <dbReference type="NCBI Taxonomy" id="151549"/>
    <lineage>
        <taxon>Eukaryota</taxon>
        <taxon>Metazoa</taxon>
        <taxon>Ecdysozoa</taxon>
        <taxon>Arthropoda</taxon>
        <taxon>Hexapoda</taxon>
        <taxon>Insecta</taxon>
        <taxon>Pterygota</taxon>
        <taxon>Neoptera</taxon>
        <taxon>Endopterygota</taxon>
        <taxon>Lepidoptera</taxon>
        <taxon>Glossata</taxon>
        <taxon>Ditrysia</taxon>
        <taxon>Tineoidea</taxon>
        <taxon>Psychidae</taxon>
        <taxon>Oiketicinae</taxon>
        <taxon>Eumeta</taxon>
    </lineage>
</organism>
<proteinExistence type="predicted"/>
<evidence type="ECO:0000313" key="3">
    <source>
        <dbReference type="Proteomes" id="UP000299102"/>
    </source>
</evidence>
<dbReference type="Proteomes" id="UP000299102">
    <property type="component" value="Unassembled WGS sequence"/>
</dbReference>
<reference evidence="2 3" key="1">
    <citation type="journal article" date="2019" name="Commun. Biol.">
        <title>The bagworm genome reveals a unique fibroin gene that provides high tensile strength.</title>
        <authorList>
            <person name="Kono N."/>
            <person name="Nakamura H."/>
            <person name="Ohtoshi R."/>
            <person name="Tomita M."/>
            <person name="Numata K."/>
            <person name="Arakawa K."/>
        </authorList>
    </citation>
    <scope>NUCLEOTIDE SEQUENCE [LARGE SCALE GENOMIC DNA]</scope>
</reference>